<dbReference type="GO" id="GO:0003735">
    <property type="term" value="F:structural constituent of ribosome"/>
    <property type="evidence" value="ECO:0007669"/>
    <property type="project" value="InterPro"/>
</dbReference>
<organism evidence="1 2">
    <name type="scientific">Rotaria sordida</name>
    <dbReference type="NCBI Taxonomy" id="392033"/>
    <lineage>
        <taxon>Eukaryota</taxon>
        <taxon>Metazoa</taxon>
        <taxon>Spiralia</taxon>
        <taxon>Gnathifera</taxon>
        <taxon>Rotifera</taxon>
        <taxon>Eurotatoria</taxon>
        <taxon>Bdelloidea</taxon>
        <taxon>Philodinida</taxon>
        <taxon>Philodinidae</taxon>
        <taxon>Rotaria</taxon>
    </lineage>
</organism>
<dbReference type="GO" id="GO:0005840">
    <property type="term" value="C:ribosome"/>
    <property type="evidence" value="ECO:0007669"/>
    <property type="project" value="InterPro"/>
</dbReference>
<reference evidence="1" key="1">
    <citation type="submission" date="2021-02" db="EMBL/GenBank/DDBJ databases">
        <authorList>
            <person name="Nowell W R."/>
        </authorList>
    </citation>
    <scope>NUCLEOTIDE SEQUENCE</scope>
</reference>
<comment type="caution">
    <text evidence="1">The sequence shown here is derived from an EMBL/GenBank/DDBJ whole genome shotgun (WGS) entry which is preliminary data.</text>
</comment>
<dbReference type="SUPFAM" id="SSF110324">
    <property type="entry name" value="Ribosomal L27 protein-like"/>
    <property type="match status" value="1"/>
</dbReference>
<evidence type="ECO:0000313" key="1">
    <source>
        <dbReference type="EMBL" id="CAF1496781.1"/>
    </source>
</evidence>
<proteinExistence type="predicted"/>
<dbReference type="GO" id="GO:0006412">
    <property type="term" value="P:translation"/>
    <property type="evidence" value="ECO:0007669"/>
    <property type="project" value="InterPro"/>
</dbReference>
<dbReference type="Pfam" id="PF01016">
    <property type="entry name" value="Ribosomal_L27"/>
    <property type="match status" value="1"/>
</dbReference>
<accession>A0A815SV31</accession>
<dbReference type="EMBL" id="CAJNOU010006092">
    <property type="protein sequence ID" value="CAF1496781.1"/>
    <property type="molecule type" value="Genomic_DNA"/>
</dbReference>
<sequence>MFALKIFTNLCTIQSILQHSIRTAKIFKPNLLLPKHRNIKVKDGQWVEKDTVLTLQNNLVSYSGENTSVAYDYTIRSTVPGFVVITTESVKPYPHSPLFRYVNSGNDVKRNFIHILPPRRQASFRLIDQLYPLFRYVNSGNDVKRNFIHILPPRRQAFFRLIDQL</sequence>
<dbReference type="AlphaFoldDB" id="A0A815SV31"/>
<name>A0A815SV31_9BILA</name>
<dbReference type="Proteomes" id="UP000663889">
    <property type="component" value="Unassembled WGS sequence"/>
</dbReference>
<protein>
    <submittedName>
        <fullName evidence="1">Uncharacterized protein</fullName>
    </submittedName>
</protein>
<dbReference type="InterPro" id="IPR001684">
    <property type="entry name" value="Ribosomal_bL27"/>
</dbReference>
<gene>
    <name evidence="1" type="ORF">SEV965_LOCUS35860</name>
</gene>
<evidence type="ECO:0000313" key="2">
    <source>
        <dbReference type="Proteomes" id="UP000663889"/>
    </source>
</evidence>
<dbReference type="Gene3D" id="2.40.50.100">
    <property type="match status" value="1"/>
</dbReference>